<accession>A0A7S4G2K6</accession>
<gene>
    <name evidence="1" type="ORF">EGYM00163_LOCUS34441</name>
</gene>
<protein>
    <submittedName>
        <fullName evidence="1">Uncharacterized protein</fullName>
    </submittedName>
</protein>
<evidence type="ECO:0000313" key="1">
    <source>
        <dbReference type="EMBL" id="CAE0823239.1"/>
    </source>
</evidence>
<name>A0A7S4G2K6_9EUGL</name>
<organism evidence="1">
    <name type="scientific">Eutreptiella gymnastica</name>
    <dbReference type="NCBI Taxonomy" id="73025"/>
    <lineage>
        <taxon>Eukaryota</taxon>
        <taxon>Discoba</taxon>
        <taxon>Euglenozoa</taxon>
        <taxon>Euglenida</taxon>
        <taxon>Spirocuta</taxon>
        <taxon>Euglenophyceae</taxon>
        <taxon>Eutreptiales</taxon>
        <taxon>Eutreptiaceae</taxon>
        <taxon>Eutreptiella</taxon>
    </lineage>
</organism>
<dbReference type="EMBL" id="HBJA01099876">
    <property type="protein sequence ID" value="CAE0823239.1"/>
    <property type="molecule type" value="Transcribed_RNA"/>
</dbReference>
<reference evidence="1" key="1">
    <citation type="submission" date="2021-01" db="EMBL/GenBank/DDBJ databases">
        <authorList>
            <person name="Corre E."/>
            <person name="Pelletier E."/>
            <person name="Niang G."/>
            <person name="Scheremetjew M."/>
            <person name="Finn R."/>
            <person name="Kale V."/>
            <person name="Holt S."/>
            <person name="Cochrane G."/>
            <person name="Meng A."/>
            <person name="Brown T."/>
            <person name="Cohen L."/>
        </authorList>
    </citation>
    <scope>NUCLEOTIDE SEQUENCE</scope>
    <source>
        <strain evidence="1">CCMP1594</strain>
    </source>
</reference>
<dbReference type="AlphaFoldDB" id="A0A7S4G2K6"/>
<proteinExistence type="predicted"/>
<sequence length="117" mass="13419">MRDAFGRGSSAGLADMFCISSLCSADSFDFRDFADSLRKLPNSWNTHPQLTEHLWLNMVCLEEHCIHTGLQPQWCANWNYDWTALPWYTAQPCPMHHHRRFLGWSPGPGRAGRADVL</sequence>